<keyword evidence="3" id="KW-1185">Reference proteome</keyword>
<feature type="compositionally biased region" description="Basic and acidic residues" evidence="1">
    <location>
        <begin position="21"/>
        <end position="33"/>
    </location>
</feature>
<dbReference type="EMBL" id="OX459957">
    <property type="protein sequence ID" value="CAI9163542.1"/>
    <property type="molecule type" value="Genomic_DNA"/>
</dbReference>
<proteinExistence type="predicted"/>
<gene>
    <name evidence="2" type="ORF">MRATA1EN1_LOCUS12504</name>
</gene>
<protein>
    <submittedName>
        <fullName evidence="2">Uncharacterized protein</fullName>
    </submittedName>
</protein>
<organism evidence="2 3">
    <name type="scientific">Rangifer tarandus platyrhynchus</name>
    <name type="common">Svalbard reindeer</name>
    <dbReference type="NCBI Taxonomy" id="3082113"/>
    <lineage>
        <taxon>Eukaryota</taxon>
        <taxon>Metazoa</taxon>
        <taxon>Chordata</taxon>
        <taxon>Craniata</taxon>
        <taxon>Vertebrata</taxon>
        <taxon>Euteleostomi</taxon>
        <taxon>Mammalia</taxon>
        <taxon>Eutheria</taxon>
        <taxon>Laurasiatheria</taxon>
        <taxon>Artiodactyla</taxon>
        <taxon>Ruminantia</taxon>
        <taxon>Pecora</taxon>
        <taxon>Cervidae</taxon>
        <taxon>Odocoileinae</taxon>
        <taxon>Rangifer</taxon>
    </lineage>
</organism>
<feature type="region of interest" description="Disordered" evidence="1">
    <location>
        <begin position="14"/>
        <end position="34"/>
    </location>
</feature>
<evidence type="ECO:0000313" key="2">
    <source>
        <dbReference type="EMBL" id="CAI9163542.1"/>
    </source>
</evidence>
<reference evidence="2" key="1">
    <citation type="submission" date="2023-04" db="EMBL/GenBank/DDBJ databases">
        <authorList>
            <consortium name="ELIXIR-Norway"/>
        </authorList>
    </citation>
    <scope>NUCLEOTIDE SEQUENCE [LARGE SCALE GENOMIC DNA]</scope>
</reference>
<dbReference type="Proteomes" id="UP001176941">
    <property type="component" value="Chromosome 21"/>
</dbReference>
<sequence>MALFLVVEAARKPKGWGGEARGNEGKEKEERKRQGAWLMKSQCIKEAHGARKPATAEGKCNGEAAQSARFKPSFVHLFIHSSNKMKDAHAVIIAIQDTSVGKMLRKCKKKEQITVGWVAGVGKLGSRQISLKIFRSGHEESKGKNQLPSPPQL</sequence>
<evidence type="ECO:0000313" key="3">
    <source>
        <dbReference type="Proteomes" id="UP001176941"/>
    </source>
</evidence>
<accession>A0ABN8YSI8</accession>
<evidence type="ECO:0000256" key="1">
    <source>
        <dbReference type="SAM" id="MobiDB-lite"/>
    </source>
</evidence>
<name>A0ABN8YSI8_RANTA</name>